<dbReference type="GeneID" id="28717820"/>
<sequence>MTGSISWTHLIEGLPSPGNQHLKGAPQYSKNNCNALIVHRFQVKTEKLIVPLKRLETNPFEAICSYGARPILREGRERVTSRGRLPSLTSEVSRQFPLTTLPSDPKECASG</sequence>
<reference evidence="2" key="2">
    <citation type="journal article" date="2017" name="Plant J.">
        <title>Araport11: a complete reannotation of the Arabidopsis thaliana reference genome.</title>
        <authorList>
            <person name="Cheng C.Y."/>
            <person name="Krishnakumar V."/>
            <person name="Chan A.P."/>
            <person name="Thibaud-Nissen F."/>
            <person name="Schobel S."/>
            <person name="Town C.D."/>
        </authorList>
    </citation>
    <scope>GENOME REANNOTATION</scope>
    <source>
        <strain evidence="2">cv. Columbia</strain>
    </source>
</reference>
<dbReference type="AlphaFoldDB" id="A0A1P8B276"/>
<reference evidence="1 2" key="1">
    <citation type="journal article" date="1999" name="Nature">
        <title>Sequence and analysis of chromosome 2 of the plant Arabidopsis thaliana.</title>
        <authorList>
            <person name="Lin X."/>
            <person name="Kaul S."/>
            <person name="Rounsley S."/>
            <person name="Shea T.P."/>
            <person name="Benito M.I."/>
            <person name="Town C.D."/>
            <person name="Fujii C.Y."/>
            <person name="Mason T."/>
            <person name="Bowman C.L."/>
            <person name="Barnstead M."/>
            <person name="Feldblyum T.V."/>
            <person name="Buell C.R."/>
            <person name="Ketchum K.A."/>
            <person name="Lee J."/>
            <person name="Ronning C.M."/>
            <person name="Koo H.L."/>
            <person name="Moffat K.S."/>
            <person name="Cronin L.A."/>
            <person name="Shen M."/>
            <person name="Pai G."/>
            <person name="Van Aken S."/>
            <person name="Umayam L."/>
            <person name="Tallon L.J."/>
            <person name="Gill J.E."/>
            <person name="Adams M.D."/>
            <person name="Carrera A.J."/>
            <person name="Creasy T.H."/>
            <person name="Goodman H.M."/>
            <person name="Somerville C.R."/>
            <person name="Copenhaver G.P."/>
            <person name="Preuss D."/>
            <person name="Nierman W.C."/>
            <person name="White O."/>
            <person name="Eisen J.A."/>
            <person name="Salzberg S.L."/>
            <person name="Fraser C.M."/>
            <person name="Venter J.C."/>
        </authorList>
    </citation>
    <scope>NUCLEOTIDE SEQUENCE [LARGE SCALE GENOMIC DNA]</scope>
    <source>
        <strain evidence="2">cv. Columbia</strain>
    </source>
</reference>
<name>A0A1P8B276_ARATH</name>
<evidence type="ECO:0000313" key="1">
    <source>
        <dbReference type="EMBL" id="ANM63006.1"/>
    </source>
</evidence>
<dbReference type="RefSeq" id="NP_001325123.1">
    <property type="nucleotide sequence ID" value="NM_001335326.1"/>
</dbReference>
<dbReference type="TAIR" id="AT2G07636"/>
<accession>A0A1P8B276</accession>
<gene>
    <name evidence="1" type="ordered locus">At2g07636</name>
</gene>
<keyword evidence="2" id="KW-1185">Reference proteome</keyword>
<evidence type="ECO:0000313" key="2">
    <source>
        <dbReference type="Proteomes" id="UP000006548"/>
    </source>
</evidence>
<feature type="non-terminal residue" evidence="1">
    <location>
        <position position="111"/>
    </location>
</feature>
<organism evidence="1 2">
    <name type="scientific">Arabidopsis thaliana</name>
    <name type="common">Mouse-ear cress</name>
    <dbReference type="NCBI Taxonomy" id="3702"/>
    <lineage>
        <taxon>Eukaryota</taxon>
        <taxon>Viridiplantae</taxon>
        <taxon>Streptophyta</taxon>
        <taxon>Embryophyta</taxon>
        <taxon>Tracheophyta</taxon>
        <taxon>Spermatophyta</taxon>
        <taxon>Magnoliopsida</taxon>
        <taxon>eudicotyledons</taxon>
        <taxon>Gunneridae</taxon>
        <taxon>Pentapetalae</taxon>
        <taxon>rosids</taxon>
        <taxon>malvids</taxon>
        <taxon>Brassicales</taxon>
        <taxon>Brassicaceae</taxon>
        <taxon>Camelineae</taxon>
        <taxon>Arabidopsis</taxon>
    </lineage>
</organism>
<dbReference type="Proteomes" id="UP000006548">
    <property type="component" value="Chromosome 2"/>
</dbReference>
<dbReference type="InParanoid" id="A0A1P8B276"/>
<protein>
    <submittedName>
        <fullName evidence="1">Uncharacterized protein</fullName>
    </submittedName>
</protein>
<dbReference type="KEGG" id="ath:AT2G07636"/>
<proteinExistence type="predicted"/>
<dbReference type="EMBL" id="CP002685">
    <property type="protein sequence ID" value="ANM63006.1"/>
    <property type="molecule type" value="Genomic_DNA"/>
</dbReference>